<gene>
    <name evidence="1" type="ORF">I6I07_19350</name>
</gene>
<dbReference type="Pfam" id="PF14354">
    <property type="entry name" value="Lar_restr_allev"/>
    <property type="match status" value="1"/>
</dbReference>
<name>A0A7T4AZ93_9BURK</name>
<dbReference type="RefSeq" id="WP_198483304.1">
    <property type="nucleotide sequence ID" value="NZ_CP065997.1"/>
</dbReference>
<organism evidence="1 2">
    <name type="scientific">Achromobacter deleyi</name>
    <dbReference type="NCBI Taxonomy" id="1353891"/>
    <lineage>
        <taxon>Bacteria</taxon>
        <taxon>Pseudomonadati</taxon>
        <taxon>Pseudomonadota</taxon>
        <taxon>Betaproteobacteria</taxon>
        <taxon>Burkholderiales</taxon>
        <taxon>Alcaligenaceae</taxon>
        <taxon>Achromobacter</taxon>
    </lineage>
</organism>
<evidence type="ECO:0008006" key="3">
    <source>
        <dbReference type="Google" id="ProtNLM"/>
    </source>
</evidence>
<proteinExistence type="predicted"/>
<dbReference type="AlphaFoldDB" id="A0A7T4AZ93"/>
<protein>
    <recommendedName>
        <fullName evidence="3">Restriction alleviation protein, Lar family</fullName>
    </recommendedName>
</protein>
<evidence type="ECO:0000313" key="1">
    <source>
        <dbReference type="EMBL" id="QQB32804.1"/>
    </source>
</evidence>
<evidence type="ECO:0000313" key="2">
    <source>
        <dbReference type="Proteomes" id="UP000595231"/>
    </source>
</evidence>
<accession>A0A7T4AZ93</accession>
<dbReference type="Proteomes" id="UP000595231">
    <property type="component" value="Chromosome"/>
</dbReference>
<dbReference type="EMBL" id="CP065997">
    <property type="protein sequence ID" value="QQB32804.1"/>
    <property type="molecule type" value="Genomic_DNA"/>
</dbReference>
<sequence>MTMKLKPCPECGCPDEAYVDSNRHAEASWITCGYCDHQIQAKVDEETLTERWNALDRSNMPAFDPDA</sequence>
<dbReference type="SUPFAM" id="SSF57783">
    <property type="entry name" value="Zinc beta-ribbon"/>
    <property type="match status" value="1"/>
</dbReference>
<reference evidence="1 2" key="1">
    <citation type="submission" date="2020-12" db="EMBL/GenBank/DDBJ databases">
        <title>FDA dAtabase for Regulatory Grade micrObial Sequences (FDA-ARGOS): Supporting development and validation of Infectious Disease Dx tests.</title>
        <authorList>
            <person name="Sproer C."/>
            <person name="Gronow S."/>
            <person name="Severitt S."/>
            <person name="Schroder I."/>
            <person name="Tallon L."/>
            <person name="Sadzewicz L."/>
            <person name="Zhao X."/>
            <person name="Boylan J."/>
            <person name="Ott S."/>
            <person name="Bowen H."/>
            <person name="Vavikolanu K."/>
            <person name="Mehta A."/>
            <person name="Aluvathingal J."/>
            <person name="Nadendla S."/>
            <person name="Lowell S."/>
            <person name="Myers T."/>
            <person name="Yan Y."/>
            <person name="Sichtig H."/>
        </authorList>
    </citation>
    <scope>NUCLEOTIDE SEQUENCE [LARGE SCALE GENOMIC DNA]</scope>
    <source>
        <strain evidence="1 2">FDAARGOS_1050</strain>
    </source>
</reference>